<dbReference type="PROSITE" id="PS01033">
    <property type="entry name" value="GLOBIN"/>
    <property type="match status" value="1"/>
</dbReference>
<feature type="region of interest" description="Disordered" evidence="1">
    <location>
        <begin position="392"/>
        <end position="498"/>
    </location>
</feature>
<dbReference type="GO" id="GO:0046210">
    <property type="term" value="P:nitric oxide catabolic process"/>
    <property type="evidence" value="ECO:0007669"/>
    <property type="project" value="TreeGrafter"/>
</dbReference>
<dbReference type="AlphaFoldDB" id="B9WAR0"/>
<dbReference type="GO" id="GO:0071500">
    <property type="term" value="P:cellular response to nitrosative stress"/>
    <property type="evidence" value="ECO:0007669"/>
    <property type="project" value="TreeGrafter"/>
</dbReference>
<dbReference type="PANTHER" id="PTHR43396:SF6">
    <property type="entry name" value="ABL201WP"/>
    <property type="match status" value="1"/>
</dbReference>
<proteinExistence type="predicted"/>
<feature type="region of interest" description="Disordered" evidence="1">
    <location>
        <begin position="604"/>
        <end position="647"/>
    </location>
</feature>
<evidence type="ECO:0000313" key="3">
    <source>
        <dbReference type="CGD" id="CAL0000167440"/>
    </source>
</evidence>
<feature type="compositionally biased region" description="Acidic residues" evidence="1">
    <location>
        <begin position="527"/>
        <end position="536"/>
    </location>
</feature>
<dbReference type="GO" id="GO:0020037">
    <property type="term" value="F:heme binding"/>
    <property type="evidence" value="ECO:0007669"/>
    <property type="project" value="InterPro"/>
</dbReference>
<feature type="compositionally biased region" description="Acidic residues" evidence="1">
    <location>
        <begin position="446"/>
        <end position="456"/>
    </location>
</feature>
<dbReference type="VEuPathDB" id="FungiDB:CD36_17020"/>
<dbReference type="SUPFAM" id="SSF46458">
    <property type="entry name" value="Globin-like"/>
    <property type="match status" value="1"/>
</dbReference>
<evidence type="ECO:0000256" key="1">
    <source>
        <dbReference type="SAM" id="MobiDB-lite"/>
    </source>
</evidence>
<dbReference type="GO" id="GO:0019825">
    <property type="term" value="F:oxygen binding"/>
    <property type="evidence" value="ECO:0007669"/>
    <property type="project" value="InterPro"/>
</dbReference>
<dbReference type="Gene3D" id="1.10.490.10">
    <property type="entry name" value="Globins"/>
    <property type="match status" value="1"/>
</dbReference>
<feature type="compositionally biased region" description="Polar residues" evidence="1">
    <location>
        <begin position="868"/>
        <end position="887"/>
    </location>
</feature>
<accession>B9WAR0</accession>
<dbReference type="eggNOG" id="ENOG502RS13">
    <property type="taxonomic scope" value="Eukaryota"/>
</dbReference>
<dbReference type="OrthoDB" id="4025615at2759"/>
<feature type="compositionally biased region" description="Polar residues" evidence="1">
    <location>
        <begin position="619"/>
        <end position="631"/>
    </location>
</feature>
<dbReference type="InterPro" id="IPR012292">
    <property type="entry name" value="Globin/Proto"/>
</dbReference>
<feature type="region of interest" description="Disordered" evidence="1">
    <location>
        <begin position="741"/>
        <end position="887"/>
    </location>
</feature>
<dbReference type="KEGG" id="cdu:CD36_17020"/>
<dbReference type="CGD" id="CAL0000167440">
    <property type="gene designation" value="Cd36_17020"/>
</dbReference>
<dbReference type="Proteomes" id="UP000002605">
    <property type="component" value="Chromosome 2"/>
</dbReference>
<feature type="compositionally biased region" description="Low complexity" evidence="1">
    <location>
        <begin position="462"/>
        <end position="478"/>
    </location>
</feature>
<protein>
    <recommendedName>
        <fullName evidence="2">Globin domain-containing protein</fullName>
    </recommendedName>
</protein>
<dbReference type="PANTHER" id="PTHR43396">
    <property type="entry name" value="FLAVOHEMOPROTEIN"/>
    <property type="match status" value="1"/>
</dbReference>
<dbReference type="CDD" id="cd01040">
    <property type="entry name" value="Mb-like"/>
    <property type="match status" value="1"/>
</dbReference>
<reference evidence="4 5" key="1">
    <citation type="journal article" date="2009" name="Genome Res.">
        <title>Comparative genomics of the fungal pathogens Candida dubliniensis and Candida albicans.</title>
        <authorList>
            <person name="Jackson A.P."/>
            <person name="Gamble J.A."/>
            <person name="Yeomans T."/>
            <person name="Moran G.P."/>
            <person name="Saunders D."/>
            <person name="Harris D."/>
            <person name="Aslett M."/>
            <person name="Barrell J.F."/>
            <person name="Butler G."/>
            <person name="Citiulo F."/>
            <person name="Coleman D.C."/>
            <person name="de Groot P.W.J."/>
            <person name="Goodwin T.J."/>
            <person name="Quail M.A."/>
            <person name="McQuillan J."/>
            <person name="Munro C.A."/>
            <person name="Pain A."/>
            <person name="Poulter R.T."/>
            <person name="Rajandream M.A."/>
            <person name="Renauld H."/>
            <person name="Spiering M.J."/>
            <person name="Tivey A."/>
            <person name="Gow N.A.R."/>
            <person name="Barrell B."/>
            <person name="Sullivan D.J."/>
            <person name="Berriman M."/>
        </authorList>
    </citation>
    <scope>NUCLEOTIDE SEQUENCE [LARGE SCALE GENOMIC DNA]</scope>
    <source>
        <strain evidence="5">CD36 / ATCC MYA-646 / CBS 7987 / NCPF 3949 / NRRL Y-17841</strain>
    </source>
</reference>
<evidence type="ECO:0000313" key="5">
    <source>
        <dbReference type="Proteomes" id="UP000002605"/>
    </source>
</evidence>
<feature type="domain" description="Globin" evidence="2">
    <location>
        <begin position="5"/>
        <end position="141"/>
    </location>
</feature>
<dbReference type="HOGENOM" id="CLU_347492_0_0_1"/>
<feature type="region of interest" description="Disordered" evidence="1">
    <location>
        <begin position="518"/>
        <end position="588"/>
    </location>
</feature>
<name>B9WAR0_CANDC</name>
<dbReference type="RefSeq" id="XP_002418180.1">
    <property type="nucleotide sequence ID" value="XM_002418135.1"/>
</dbReference>
<evidence type="ECO:0000313" key="4">
    <source>
        <dbReference type="EMBL" id="CAX43480.1"/>
    </source>
</evidence>
<feature type="region of interest" description="Disordered" evidence="1">
    <location>
        <begin position="167"/>
        <end position="186"/>
    </location>
</feature>
<feature type="compositionally biased region" description="Polar residues" evidence="1">
    <location>
        <begin position="604"/>
        <end position="613"/>
    </location>
</feature>
<organism evidence="4 5">
    <name type="scientific">Candida dubliniensis (strain CD36 / ATCC MYA-646 / CBS 7987 / NCPF 3949 / NRRL Y-17841)</name>
    <name type="common">Yeast</name>
    <dbReference type="NCBI Taxonomy" id="573826"/>
    <lineage>
        <taxon>Eukaryota</taxon>
        <taxon>Fungi</taxon>
        <taxon>Dikarya</taxon>
        <taxon>Ascomycota</taxon>
        <taxon>Saccharomycotina</taxon>
        <taxon>Pichiomycetes</taxon>
        <taxon>Debaryomycetaceae</taxon>
        <taxon>Candida/Lodderomyces clade</taxon>
        <taxon>Candida</taxon>
    </lineage>
</organism>
<dbReference type="InterPro" id="IPR044399">
    <property type="entry name" value="Mb-like_M"/>
</dbReference>
<feature type="compositionally biased region" description="Low complexity" evidence="1">
    <location>
        <begin position="284"/>
        <end position="293"/>
    </location>
</feature>
<dbReference type="InterPro" id="IPR009050">
    <property type="entry name" value="Globin-like_sf"/>
</dbReference>
<feature type="region of interest" description="Disordered" evidence="1">
    <location>
        <begin position="277"/>
        <end position="376"/>
    </location>
</feature>
<feature type="compositionally biased region" description="Polar residues" evidence="1">
    <location>
        <begin position="576"/>
        <end position="586"/>
    </location>
</feature>
<dbReference type="GO" id="GO:0008941">
    <property type="term" value="F:nitric oxide dioxygenase NAD(P)H activity"/>
    <property type="evidence" value="ECO:0007669"/>
    <property type="project" value="TreeGrafter"/>
</dbReference>
<evidence type="ECO:0000259" key="2">
    <source>
        <dbReference type="PROSITE" id="PS01033"/>
    </source>
</evidence>
<feature type="compositionally biased region" description="Low complexity" evidence="1">
    <location>
        <begin position="820"/>
        <end position="867"/>
    </location>
</feature>
<dbReference type="InterPro" id="IPR000971">
    <property type="entry name" value="Globin"/>
</dbReference>
<sequence length="994" mass="110543">MSGLSLNKIELNQIKSSWSKINPKEFYPELYENLFELNPQLRSIFNNDDSVINYHCDIFGDLFNFIINNIEDDLLLNEFLYQFVNENQRFSSMISQYLEPMGNALIQTFKNELSGQFTSVLELIWIKIFVFVANLLLQYEEDIVSEDSNSMDEDYYIPPLNINRERKQSIDTLPTPSPPLRKEEEEVKEEEEEIKEEEENIIPVVSPPIIGFDNSKPKQILDKFNSIEIDLNSNNKYKGFRRSIDVAKSPIHVPIPQSPSFQKIQSNMSSSLKNILISTDNDDNNNNNSNNSNFDCDFQTPRRRRKNLSFDPRRKNSSNPTTPKLDKSPFESPRLSAVANGKFASQQQKEHQGLEDVETDNEEFSTPRASRRGSFSENYSIGSLLNKLKKIQDPEEQEQEQEPVIVEDALSNKSEDSIDVGPFDPRIRRRRNEELNNKLIPSPESSEVDEQEEEEMFINKLSPPTSSNPTSTTTTTTTLKEQKQTVPERSLSRGGLTGGTFDYQSFGLKGLAPIVEDDDASSKYESDNDDDHDDEFNGNPVKNNNLISTKSSGQNSIEDVGEINSRTSSLSLNNSDYKSSISSGTNDIDHYTIKGAGVRYHSRNLSTTSSSGNDFEFSTPISKSRFNDSPKQQQQQQQQQHNNNKQSSLYSIGKIQSASVSSINSTSRASMGFMRSSFVLKKEMQTQGYNEPENVCLSMPVTPRMNNNNNNDNNKPSINSLSAPPAIYMNKAASISSFGRPTSISGGGVATSSTNSPKLNNSSGSTPYDSAYDLLNTFDTSLPPPPPLPIKDGIHNTSSRNSSISSQGSLKKKGGLRNRLSSIFSSKSSSSSSSSKLAESSSLSSLSNTPATSINSSSRKASIGSSSNTLVNSKPESQSGSNYTVSSHSTRQSVPLFSAQPSINHIPPIIKKVESSGIASSAASTRKPPSIYGHKYGSVNDLTSIYSTDTTTSGFSMFKRRDKNDVKFVPPLTRNTRKGNKYNVKKVPYDIWAT</sequence>
<feature type="compositionally biased region" description="Polar residues" evidence="1">
    <location>
        <begin position="741"/>
        <end position="768"/>
    </location>
</feature>
<gene>
    <name evidence="3" type="ordered locus">Cd36_17020</name>
    <name evidence="4" type="ORF">CD36_17020</name>
</gene>
<feature type="compositionally biased region" description="Low complexity" evidence="1">
    <location>
        <begin position="798"/>
        <end position="809"/>
    </location>
</feature>
<feature type="compositionally biased region" description="Polar residues" evidence="1">
    <location>
        <begin position="540"/>
        <end position="557"/>
    </location>
</feature>
<dbReference type="EMBL" id="FM992689">
    <property type="protein sequence ID" value="CAX43480.1"/>
    <property type="molecule type" value="Genomic_DNA"/>
</dbReference>
<keyword evidence="5" id="KW-1185">Reference proteome</keyword>
<dbReference type="GO" id="GO:0071949">
    <property type="term" value="F:FAD binding"/>
    <property type="evidence" value="ECO:0007669"/>
    <property type="project" value="TreeGrafter"/>
</dbReference>
<dbReference type="GeneID" id="8045744"/>